<evidence type="ECO:0000313" key="1">
    <source>
        <dbReference type="EMBL" id="MXP00472.1"/>
    </source>
</evidence>
<accession>A0A6I4TZI0</accession>
<organism evidence="1 2">
    <name type="scientific">Croceibacterium xixiisoli</name>
    <dbReference type="NCBI Taxonomy" id="1476466"/>
    <lineage>
        <taxon>Bacteria</taxon>
        <taxon>Pseudomonadati</taxon>
        <taxon>Pseudomonadota</taxon>
        <taxon>Alphaproteobacteria</taxon>
        <taxon>Sphingomonadales</taxon>
        <taxon>Erythrobacteraceae</taxon>
        <taxon>Croceibacterium</taxon>
    </lineage>
</organism>
<dbReference type="EMBL" id="WTYJ01000003">
    <property type="protein sequence ID" value="MXP00472.1"/>
    <property type="molecule type" value="Genomic_DNA"/>
</dbReference>
<proteinExistence type="predicted"/>
<gene>
    <name evidence="1" type="ORF">GRI97_15890</name>
</gene>
<dbReference type="RefSeq" id="WP_161392175.1">
    <property type="nucleotide sequence ID" value="NZ_JBHSCP010000002.1"/>
</dbReference>
<dbReference type="GO" id="GO:0003677">
    <property type="term" value="F:DNA binding"/>
    <property type="evidence" value="ECO:0007669"/>
    <property type="project" value="InterPro"/>
</dbReference>
<dbReference type="AlphaFoldDB" id="A0A6I4TZI0"/>
<keyword evidence="2" id="KW-1185">Reference proteome</keyword>
<dbReference type="GO" id="GO:0004519">
    <property type="term" value="F:endonuclease activity"/>
    <property type="evidence" value="ECO:0007669"/>
    <property type="project" value="InterPro"/>
</dbReference>
<name>A0A6I4TZI0_9SPHN</name>
<dbReference type="Proteomes" id="UP000469430">
    <property type="component" value="Unassembled WGS sequence"/>
</dbReference>
<protein>
    <submittedName>
        <fullName evidence="1">Terminase</fullName>
    </submittedName>
</protein>
<reference evidence="1 2" key="1">
    <citation type="submission" date="2019-12" db="EMBL/GenBank/DDBJ databases">
        <title>Genomic-based taxomic classification of the family Erythrobacteraceae.</title>
        <authorList>
            <person name="Xu L."/>
        </authorList>
    </citation>
    <scope>NUCLEOTIDE SEQUENCE [LARGE SCALE GENOMIC DNA]</scope>
    <source>
        <strain evidence="1 2">S36</strain>
    </source>
</reference>
<dbReference type="InterPro" id="IPR010270">
    <property type="entry name" value="Phage_P2_GpM"/>
</dbReference>
<comment type="caution">
    <text evidence="1">The sequence shown here is derived from an EMBL/GenBank/DDBJ whole genome shotgun (WGS) entry which is preliminary data.</text>
</comment>
<sequence length="264" mass="28071">MSLARRHRDRILAAQTAASAPDGGAVVAPAAAPLPAAGAHSAPANASPADTAARQIALRLTHDLRRLKEIRSIDKKIAAKREMLPEYASWVAGLLQADAGVGAGIAAEVAPTMMVWLIDTGDFDQALTIGEFLLRHRVEMPSRYQRDAATVIAEEIAEAAQRLQNAGHAFALDVLDRAFELVADRDIHDPVMAKLHKVIGIEQLRAAEDLPAADSAAALDAALFSLSEAQRLNERVGVKDRIKRTNKLRAAITPPTTKQGGAAA</sequence>
<evidence type="ECO:0000313" key="2">
    <source>
        <dbReference type="Proteomes" id="UP000469430"/>
    </source>
</evidence>
<dbReference type="Pfam" id="PF05944">
    <property type="entry name" value="Phage_term_smal"/>
    <property type="match status" value="1"/>
</dbReference>
<dbReference type="OrthoDB" id="8562788at2"/>